<sequence length="274" mass="28695">MDDRLGVPSCSPRHPSSSIKGVFSSTSGCYPSEYLSNSYYPPLPATRLPSSFSILALPLITKKVNSLDAFGCLQNNLRSDDFVDLEVSASCIQEAKTKGPYGDGAPPSAISKSPAHHKNASTEIGNLPPASLSGTVNIEKLAVEVPKGCDKDVLFRDRVEGDQQLVSNLVGAGLELGSSYSFPVDSRSSPTRDLASSDVVDGRLINPITTASSIAHLSPDGKETHGDIAFSPVNVEGLQGYVISAGGASISFVDILKHGIHSKDVDEPGTCGAH</sequence>
<keyword evidence="3" id="KW-1185">Reference proteome</keyword>
<reference evidence="2" key="1">
    <citation type="submission" date="2023-05" db="EMBL/GenBank/DDBJ databases">
        <title>Nepenthes gracilis genome sequencing.</title>
        <authorList>
            <person name="Fukushima K."/>
        </authorList>
    </citation>
    <scope>NUCLEOTIDE SEQUENCE</scope>
    <source>
        <strain evidence="2">SING2019-196</strain>
    </source>
</reference>
<evidence type="ECO:0000313" key="2">
    <source>
        <dbReference type="EMBL" id="GMH09801.1"/>
    </source>
</evidence>
<feature type="region of interest" description="Disordered" evidence="1">
    <location>
        <begin position="1"/>
        <end position="20"/>
    </location>
</feature>
<evidence type="ECO:0000256" key="1">
    <source>
        <dbReference type="SAM" id="MobiDB-lite"/>
    </source>
</evidence>
<proteinExistence type="predicted"/>
<dbReference type="Proteomes" id="UP001279734">
    <property type="component" value="Unassembled WGS sequence"/>
</dbReference>
<protein>
    <submittedName>
        <fullName evidence="2">Uncharacterized protein</fullName>
    </submittedName>
</protein>
<organism evidence="2 3">
    <name type="scientific">Nepenthes gracilis</name>
    <name type="common">Slender pitcher plant</name>
    <dbReference type="NCBI Taxonomy" id="150966"/>
    <lineage>
        <taxon>Eukaryota</taxon>
        <taxon>Viridiplantae</taxon>
        <taxon>Streptophyta</taxon>
        <taxon>Embryophyta</taxon>
        <taxon>Tracheophyta</taxon>
        <taxon>Spermatophyta</taxon>
        <taxon>Magnoliopsida</taxon>
        <taxon>eudicotyledons</taxon>
        <taxon>Gunneridae</taxon>
        <taxon>Pentapetalae</taxon>
        <taxon>Caryophyllales</taxon>
        <taxon>Nepenthaceae</taxon>
        <taxon>Nepenthes</taxon>
    </lineage>
</organism>
<name>A0AAD3SFH9_NEPGR</name>
<dbReference type="AlphaFoldDB" id="A0AAD3SFH9"/>
<gene>
    <name evidence="2" type="ORF">Nepgr_011642</name>
</gene>
<feature type="region of interest" description="Disordered" evidence="1">
    <location>
        <begin position="98"/>
        <end position="126"/>
    </location>
</feature>
<dbReference type="EMBL" id="BSYO01000009">
    <property type="protein sequence ID" value="GMH09801.1"/>
    <property type="molecule type" value="Genomic_DNA"/>
</dbReference>
<evidence type="ECO:0000313" key="3">
    <source>
        <dbReference type="Proteomes" id="UP001279734"/>
    </source>
</evidence>
<accession>A0AAD3SFH9</accession>
<comment type="caution">
    <text evidence="2">The sequence shown here is derived from an EMBL/GenBank/DDBJ whole genome shotgun (WGS) entry which is preliminary data.</text>
</comment>